<protein>
    <submittedName>
        <fullName evidence="1">Uncharacterized protein</fullName>
    </submittedName>
</protein>
<proteinExistence type="predicted"/>
<dbReference type="KEGG" id="amus:LMH87_003226"/>
<accession>A0A9W8Q119</accession>
<dbReference type="GeneID" id="80890385"/>
<dbReference type="Proteomes" id="UP001144673">
    <property type="component" value="Chromosome 2"/>
</dbReference>
<comment type="caution">
    <text evidence="1">The sequence shown here is derived from an EMBL/GenBank/DDBJ whole genome shotgun (WGS) entry which is preliminary data.</text>
</comment>
<reference evidence="1" key="1">
    <citation type="journal article" date="2023" name="Access Microbiol">
        <title>De-novo genome assembly for Akanthomyces muscarius, a biocontrol agent of insect agricultural pests.</title>
        <authorList>
            <person name="Erdos Z."/>
            <person name="Studholme D.J."/>
            <person name="Raymond B."/>
            <person name="Sharma M."/>
        </authorList>
    </citation>
    <scope>NUCLEOTIDE SEQUENCE</scope>
    <source>
        <strain evidence="1">Ve6</strain>
    </source>
</reference>
<name>A0A9W8Q119_AKAMU</name>
<dbReference type="EMBL" id="JAJHUN010000011">
    <property type="protein sequence ID" value="KAJ4144338.1"/>
    <property type="molecule type" value="Genomic_DNA"/>
</dbReference>
<sequence>MYRISLGFCHGRGSTVAMLCFATSDNGFEVDFFFSLSLSWFTRETPHDRFSPLLLFHDTYGEENGL</sequence>
<keyword evidence="2" id="KW-1185">Reference proteome</keyword>
<organism evidence="1 2">
    <name type="scientific">Akanthomyces muscarius</name>
    <name type="common">Entomopathogenic fungus</name>
    <name type="synonym">Lecanicillium muscarium</name>
    <dbReference type="NCBI Taxonomy" id="2231603"/>
    <lineage>
        <taxon>Eukaryota</taxon>
        <taxon>Fungi</taxon>
        <taxon>Dikarya</taxon>
        <taxon>Ascomycota</taxon>
        <taxon>Pezizomycotina</taxon>
        <taxon>Sordariomycetes</taxon>
        <taxon>Hypocreomycetidae</taxon>
        <taxon>Hypocreales</taxon>
        <taxon>Cordycipitaceae</taxon>
        <taxon>Akanthomyces</taxon>
    </lineage>
</organism>
<dbReference type="RefSeq" id="XP_056048008.1">
    <property type="nucleotide sequence ID" value="XM_056203554.1"/>
</dbReference>
<evidence type="ECO:0000313" key="2">
    <source>
        <dbReference type="Proteomes" id="UP001144673"/>
    </source>
</evidence>
<gene>
    <name evidence="1" type="ORF">LMH87_003226</name>
</gene>
<evidence type="ECO:0000313" key="1">
    <source>
        <dbReference type="EMBL" id="KAJ4144338.1"/>
    </source>
</evidence>
<dbReference type="AlphaFoldDB" id="A0A9W8Q119"/>